<dbReference type="InterPro" id="IPR010445">
    <property type="entry name" value="LapA_dom"/>
</dbReference>
<evidence type="ECO:0000313" key="10">
    <source>
        <dbReference type="Proteomes" id="UP000078516"/>
    </source>
</evidence>
<dbReference type="PATRIC" id="fig|417368.6.peg.376"/>
<keyword evidence="2 6" id="KW-0812">Transmembrane</keyword>
<reference evidence="9 10" key="1">
    <citation type="submission" date="2016-04" db="EMBL/GenBank/DDBJ databases">
        <title>Draft genome of an Enterococcus thailandicus strain isolated from bovine feces.</title>
        <authorList>
            <person name="Beukers A.G."/>
            <person name="Zaheer R."/>
            <person name="Goji N."/>
            <person name="Cook S.R."/>
            <person name="Amoako K."/>
            <person name="Chaves A.V."/>
            <person name="Ward M.P."/>
            <person name="Mcallister T.A."/>
        </authorList>
    </citation>
    <scope>NUCLEOTIDE SEQUENCE [LARGE SCALE GENOMIC DNA]</scope>
    <source>
        <strain evidence="9 10">F0711D 46</strain>
    </source>
</reference>
<dbReference type="PANTHER" id="PTHR41335">
    <property type="entry name" value="MEMBRANE PROTEIN-RELATED"/>
    <property type="match status" value="1"/>
</dbReference>
<dbReference type="RefSeq" id="WP_067482338.1">
    <property type="nucleotide sequence ID" value="NZ_BJUG01000002.1"/>
</dbReference>
<evidence type="ECO:0000256" key="1">
    <source>
        <dbReference type="ARBA" id="ARBA00022475"/>
    </source>
</evidence>
<dbReference type="EMBL" id="LWMN01000010">
    <property type="protein sequence ID" value="OAQ56553.1"/>
    <property type="molecule type" value="Genomic_DNA"/>
</dbReference>
<proteinExistence type="predicted"/>
<gene>
    <name evidence="9" type="ORF">A6E74_03845</name>
    <name evidence="8" type="ORF">ETH01_03720</name>
</gene>
<accession>A0A179EUT8</accession>
<evidence type="ECO:0000256" key="6">
    <source>
        <dbReference type="SAM" id="Phobius"/>
    </source>
</evidence>
<dbReference type="OrthoDB" id="2990728at2"/>
<keyword evidence="10" id="KW-1185">Reference proteome</keyword>
<comment type="caution">
    <text evidence="9">The sequence shown here is derived from an EMBL/GenBank/DDBJ whole genome shotgun (WGS) entry which is preliminary data.</text>
</comment>
<keyword evidence="1" id="KW-1003">Cell membrane</keyword>
<dbReference type="KEGG" id="eth:CK496_07260"/>
<evidence type="ECO:0000256" key="5">
    <source>
        <dbReference type="SAM" id="MobiDB-lite"/>
    </source>
</evidence>
<dbReference type="EMBL" id="BJUG01000002">
    <property type="protein sequence ID" value="GEK36085.1"/>
    <property type="molecule type" value="Genomic_DNA"/>
</dbReference>
<dbReference type="AlphaFoldDB" id="A0A179EUT8"/>
<dbReference type="GeneID" id="77487436"/>
<sequence length="147" mass="16386">MKKQSSVILGFLLVLVIVLFAVFNIEQVPVSLGFASFSAPLILVIIGSALIGALIVFLTASASLWQQKKEIKNLTQELAEYQSSVQQKIETAKEEQQREFRNERAELEAAYQAELQAKTVKISQLEETGDTKEDGAQSPQQSFNYFD</sequence>
<dbReference type="Pfam" id="PF06305">
    <property type="entry name" value="LapA_dom"/>
    <property type="match status" value="1"/>
</dbReference>
<evidence type="ECO:0000256" key="3">
    <source>
        <dbReference type="ARBA" id="ARBA00022989"/>
    </source>
</evidence>
<keyword evidence="3 6" id="KW-1133">Transmembrane helix</keyword>
<feature type="domain" description="Lipopolysaccharide assembly protein A" evidence="7">
    <location>
        <begin position="24"/>
        <end position="85"/>
    </location>
</feature>
<reference evidence="8 11" key="2">
    <citation type="submission" date="2019-07" db="EMBL/GenBank/DDBJ databases">
        <title>Whole genome shotgun sequence of Enterococcus thailandicus NBRC 101867.</title>
        <authorList>
            <person name="Hosoyama A."/>
            <person name="Uohara A."/>
            <person name="Ohji S."/>
            <person name="Ichikawa N."/>
        </authorList>
    </citation>
    <scope>NUCLEOTIDE SEQUENCE [LARGE SCALE GENOMIC DNA]</scope>
    <source>
        <strain evidence="8 11">NBRC 101867</strain>
    </source>
</reference>
<evidence type="ECO:0000256" key="4">
    <source>
        <dbReference type="ARBA" id="ARBA00023136"/>
    </source>
</evidence>
<evidence type="ECO:0000256" key="2">
    <source>
        <dbReference type="ARBA" id="ARBA00022692"/>
    </source>
</evidence>
<feature type="transmembrane region" description="Helical" evidence="6">
    <location>
        <begin position="37"/>
        <end position="65"/>
    </location>
</feature>
<feature type="region of interest" description="Disordered" evidence="5">
    <location>
        <begin position="124"/>
        <end position="147"/>
    </location>
</feature>
<dbReference type="GO" id="GO:0005886">
    <property type="term" value="C:plasma membrane"/>
    <property type="evidence" value="ECO:0007669"/>
    <property type="project" value="InterPro"/>
</dbReference>
<evidence type="ECO:0000259" key="7">
    <source>
        <dbReference type="Pfam" id="PF06305"/>
    </source>
</evidence>
<feature type="compositionally biased region" description="Polar residues" evidence="5">
    <location>
        <begin position="137"/>
        <end position="147"/>
    </location>
</feature>
<evidence type="ECO:0000313" key="8">
    <source>
        <dbReference type="EMBL" id="GEK36085.1"/>
    </source>
</evidence>
<keyword evidence="4 6" id="KW-0472">Membrane</keyword>
<evidence type="ECO:0000313" key="9">
    <source>
        <dbReference type="EMBL" id="OAQ56553.1"/>
    </source>
</evidence>
<feature type="transmembrane region" description="Helical" evidence="6">
    <location>
        <begin position="7"/>
        <end position="25"/>
    </location>
</feature>
<dbReference type="PANTHER" id="PTHR41335:SF1">
    <property type="entry name" value="MEMBRANE PROTEIN"/>
    <property type="match status" value="1"/>
</dbReference>
<organism evidence="9 10">
    <name type="scientific">Enterococcus thailandicus</name>
    <dbReference type="NCBI Taxonomy" id="417368"/>
    <lineage>
        <taxon>Bacteria</taxon>
        <taxon>Bacillati</taxon>
        <taxon>Bacillota</taxon>
        <taxon>Bacilli</taxon>
        <taxon>Lactobacillales</taxon>
        <taxon>Enterococcaceae</taxon>
        <taxon>Enterococcus</taxon>
    </lineage>
</organism>
<dbReference type="Proteomes" id="UP000321361">
    <property type="component" value="Unassembled WGS sequence"/>
</dbReference>
<dbReference type="Proteomes" id="UP000078516">
    <property type="component" value="Unassembled WGS sequence"/>
</dbReference>
<protein>
    <recommendedName>
        <fullName evidence="7">Lipopolysaccharide assembly protein A domain-containing protein</fullName>
    </recommendedName>
</protein>
<evidence type="ECO:0000313" key="11">
    <source>
        <dbReference type="Proteomes" id="UP000321361"/>
    </source>
</evidence>
<name>A0A179EUT8_ENTTH</name>